<dbReference type="OrthoDB" id="5954824at2759"/>
<dbReference type="EMBL" id="KZ613828">
    <property type="protein sequence ID" value="PMD58137.1"/>
    <property type="molecule type" value="Genomic_DNA"/>
</dbReference>
<proteinExistence type="predicted"/>
<feature type="region of interest" description="Disordered" evidence="7">
    <location>
        <begin position="256"/>
        <end position="319"/>
    </location>
</feature>
<dbReference type="STRING" id="1095630.A0A2J6T532"/>
<dbReference type="InterPro" id="IPR036388">
    <property type="entry name" value="WH-like_DNA-bd_sf"/>
</dbReference>
<dbReference type="InParanoid" id="A0A2J6T532"/>
<evidence type="ECO:0000256" key="3">
    <source>
        <dbReference type="ARBA" id="ARBA00023125"/>
    </source>
</evidence>
<evidence type="ECO:0000256" key="5">
    <source>
        <dbReference type="ARBA" id="ARBA00023242"/>
    </source>
</evidence>
<dbReference type="RefSeq" id="XP_024735041.1">
    <property type="nucleotide sequence ID" value="XM_024877046.1"/>
</dbReference>
<dbReference type="Gene3D" id="2.60.200.20">
    <property type="match status" value="1"/>
</dbReference>
<keyword evidence="2" id="KW-0805">Transcription regulation</keyword>
<evidence type="ECO:0000313" key="10">
    <source>
        <dbReference type="EMBL" id="PMD58137.1"/>
    </source>
</evidence>
<dbReference type="InterPro" id="IPR000253">
    <property type="entry name" value="FHA_dom"/>
</dbReference>
<feature type="domain" description="FHA" evidence="8">
    <location>
        <begin position="120"/>
        <end position="201"/>
    </location>
</feature>
<dbReference type="PROSITE" id="PS00658">
    <property type="entry name" value="FORK_HEAD_2"/>
    <property type="match status" value="1"/>
</dbReference>
<dbReference type="GO" id="GO:0000981">
    <property type="term" value="F:DNA-binding transcription factor activity, RNA polymerase II-specific"/>
    <property type="evidence" value="ECO:0007669"/>
    <property type="project" value="TreeGrafter"/>
</dbReference>
<feature type="domain" description="Fork-head" evidence="9">
    <location>
        <begin position="339"/>
        <end position="427"/>
    </location>
</feature>
<evidence type="ECO:0000256" key="4">
    <source>
        <dbReference type="ARBA" id="ARBA00023163"/>
    </source>
</evidence>
<dbReference type="Pfam" id="PF00250">
    <property type="entry name" value="Forkhead"/>
    <property type="match status" value="1"/>
</dbReference>
<evidence type="ECO:0000256" key="6">
    <source>
        <dbReference type="PROSITE-ProRule" id="PRU00089"/>
    </source>
</evidence>
<feature type="region of interest" description="Disordered" evidence="7">
    <location>
        <begin position="594"/>
        <end position="633"/>
    </location>
</feature>
<dbReference type="SUPFAM" id="SSF49879">
    <property type="entry name" value="SMAD/FHA domain"/>
    <property type="match status" value="1"/>
</dbReference>
<feature type="compositionally biased region" description="Low complexity" evidence="7">
    <location>
        <begin position="471"/>
        <end position="483"/>
    </location>
</feature>
<evidence type="ECO:0000256" key="7">
    <source>
        <dbReference type="SAM" id="MobiDB-lite"/>
    </source>
</evidence>
<feature type="region of interest" description="Disordered" evidence="7">
    <location>
        <begin position="425"/>
        <end position="516"/>
    </location>
</feature>
<dbReference type="GO" id="GO:0000978">
    <property type="term" value="F:RNA polymerase II cis-regulatory region sequence-specific DNA binding"/>
    <property type="evidence" value="ECO:0007669"/>
    <property type="project" value="TreeGrafter"/>
</dbReference>
<feature type="region of interest" description="Disordered" evidence="7">
    <location>
        <begin position="122"/>
        <end position="141"/>
    </location>
</feature>
<keyword evidence="5 6" id="KW-0539">Nucleus</keyword>
<dbReference type="SMART" id="SM00339">
    <property type="entry name" value="FH"/>
    <property type="match status" value="1"/>
</dbReference>
<dbReference type="FunFam" id="1.10.10.10:FF:000030">
    <property type="entry name" value="Forkhead box protein K2"/>
    <property type="match status" value="1"/>
</dbReference>
<evidence type="ECO:0000259" key="9">
    <source>
        <dbReference type="PROSITE" id="PS50039"/>
    </source>
</evidence>
<evidence type="ECO:0000256" key="2">
    <source>
        <dbReference type="ARBA" id="ARBA00023015"/>
    </source>
</evidence>
<dbReference type="InterPro" id="IPR008984">
    <property type="entry name" value="SMAD_FHA_dom_sf"/>
</dbReference>
<feature type="region of interest" description="Disordered" evidence="7">
    <location>
        <begin position="1"/>
        <end position="44"/>
    </location>
</feature>
<feature type="compositionally biased region" description="Polar residues" evidence="7">
    <location>
        <begin position="563"/>
        <end position="577"/>
    </location>
</feature>
<dbReference type="InterPro" id="IPR030456">
    <property type="entry name" value="TF_fork_head_CS_2"/>
</dbReference>
<name>A0A2J6T532_9HELO</name>
<dbReference type="GeneID" id="36585123"/>
<evidence type="ECO:0000256" key="1">
    <source>
        <dbReference type="ARBA" id="ARBA00004123"/>
    </source>
</evidence>
<keyword evidence="11" id="KW-1185">Reference proteome</keyword>
<accession>A0A2J6T532</accession>
<dbReference type="Gene3D" id="1.10.10.10">
    <property type="entry name" value="Winged helix-like DNA-binding domain superfamily/Winged helix DNA-binding domain"/>
    <property type="match status" value="1"/>
</dbReference>
<evidence type="ECO:0000313" key="11">
    <source>
        <dbReference type="Proteomes" id="UP000235371"/>
    </source>
</evidence>
<dbReference type="AlphaFoldDB" id="A0A2J6T532"/>
<feature type="region of interest" description="Disordered" evidence="7">
    <location>
        <begin position="547"/>
        <end position="581"/>
    </location>
</feature>
<protein>
    <submittedName>
        <fullName evidence="10">Uncharacterized protein</fullName>
    </submittedName>
</protein>
<dbReference type="GO" id="GO:0005634">
    <property type="term" value="C:nucleus"/>
    <property type="evidence" value="ECO:0007669"/>
    <property type="project" value="UniProtKB-SubCell"/>
</dbReference>
<dbReference type="PANTHER" id="PTHR45881:SF1">
    <property type="entry name" value="FORK HEAD PROTEIN HOMOLOG 2"/>
    <property type="match status" value="1"/>
</dbReference>
<dbReference type="SUPFAM" id="SSF46785">
    <property type="entry name" value="Winged helix' DNA-binding domain"/>
    <property type="match status" value="1"/>
</dbReference>
<feature type="compositionally biased region" description="Polar residues" evidence="7">
    <location>
        <begin position="127"/>
        <end position="139"/>
    </location>
</feature>
<dbReference type="PROSITE" id="PS50006">
    <property type="entry name" value="FHA_DOMAIN"/>
    <property type="match status" value="1"/>
</dbReference>
<feature type="compositionally biased region" description="Basic residues" evidence="7">
    <location>
        <begin position="427"/>
        <end position="436"/>
    </location>
</feature>
<keyword evidence="3 6" id="KW-0238">DNA-binding</keyword>
<dbReference type="InterPro" id="IPR036390">
    <property type="entry name" value="WH_DNA-bd_sf"/>
</dbReference>
<reference evidence="10 11" key="1">
    <citation type="submission" date="2016-04" db="EMBL/GenBank/DDBJ databases">
        <title>A degradative enzymes factory behind the ericoid mycorrhizal symbiosis.</title>
        <authorList>
            <consortium name="DOE Joint Genome Institute"/>
            <person name="Martino E."/>
            <person name="Morin E."/>
            <person name="Grelet G."/>
            <person name="Kuo A."/>
            <person name="Kohler A."/>
            <person name="Daghino S."/>
            <person name="Barry K."/>
            <person name="Choi C."/>
            <person name="Cichocki N."/>
            <person name="Clum A."/>
            <person name="Copeland A."/>
            <person name="Hainaut M."/>
            <person name="Haridas S."/>
            <person name="Labutti K."/>
            <person name="Lindquist E."/>
            <person name="Lipzen A."/>
            <person name="Khouja H.-R."/>
            <person name="Murat C."/>
            <person name="Ohm R."/>
            <person name="Olson A."/>
            <person name="Spatafora J."/>
            <person name="Veneault-Fourrey C."/>
            <person name="Henrissat B."/>
            <person name="Grigoriev I."/>
            <person name="Martin F."/>
            <person name="Perotto S."/>
        </authorList>
    </citation>
    <scope>NUCLEOTIDE SEQUENCE [LARGE SCALE GENOMIC DNA]</scope>
    <source>
        <strain evidence="10 11">E</strain>
    </source>
</reference>
<evidence type="ECO:0000259" key="8">
    <source>
        <dbReference type="PROSITE" id="PS50006"/>
    </source>
</evidence>
<organism evidence="10 11">
    <name type="scientific">Hyaloscypha bicolor E</name>
    <dbReference type="NCBI Taxonomy" id="1095630"/>
    <lineage>
        <taxon>Eukaryota</taxon>
        <taxon>Fungi</taxon>
        <taxon>Dikarya</taxon>
        <taxon>Ascomycota</taxon>
        <taxon>Pezizomycotina</taxon>
        <taxon>Leotiomycetes</taxon>
        <taxon>Helotiales</taxon>
        <taxon>Hyaloscyphaceae</taxon>
        <taxon>Hyaloscypha</taxon>
        <taxon>Hyaloscypha bicolor</taxon>
    </lineage>
</organism>
<keyword evidence="4" id="KW-0804">Transcription</keyword>
<feature type="compositionally biased region" description="Low complexity" evidence="7">
    <location>
        <begin position="605"/>
        <end position="627"/>
    </location>
</feature>
<sequence length="678" mass="72736">MPPSTKRSQRVRRETINNVDVPDSSPSRPAKRRKKANSPVEKPVLEPEPVLLPIDRSGIKLSDDELITAVVPFLKVPAHLVQATIDHANTLHERHNKEGVQAYAKLAGKDWTFYVKNLKNTIGRPPETQNGLSSQTSPPHTDDIGALPVEAAGANGGVHIDLGPHKMVSRSHAEIFFDSDSELWNIMVHGRNGIRIDDRHLTRGHRHALVSGEVIEVAGVEMMFVLPEQDGSLKVHDKLLLRANLIRVDPDKPAKLEAGDHASSALPSSQVAVPGQNGLLGPQPIAPAPPDYRRPGTPVSNRLKPPYSTGKSPGFAGGTMVMNSGDDIDLSLDENQHIKPSFSYAQLISQAILSTPEEKLTLNGIYNYITSKYAYYRSQGGGGWQNSIRHNLSLNKAFEKVARLTDEPGKGMKWRILDDHRDDMAKNCRRGGRGGHRGSPGGSPGGLNLIARGSRESVNPSSTQRSKRSPRSGGSPPASSFASNDPQFTPDRGGHLSRSTQDQAPGDGSPLPRHRRNHVSAFGLSDNAPGSPPVLSSSFLQEEGNSFVTPAPHRVHPRLAPPSTAQRPSQHMPTSSPAPFWKYADIGNTPVKGAAFDLSPTKGTSADAEIAPSSSPAPARRSPVASPTRNGASAKLEALADDLEDENEGFDLTRGFQSIGSYHAPAANAVGATVSGRS</sequence>
<dbReference type="FunCoup" id="A0A2J6T532">
    <property type="interactions" value="1755"/>
</dbReference>
<dbReference type="PROSITE" id="PS50039">
    <property type="entry name" value="FORK_HEAD_3"/>
    <property type="match status" value="1"/>
</dbReference>
<dbReference type="Pfam" id="PF00498">
    <property type="entry name" value="FHA"/>
    <property type="match status" value="1"/>
</dbReference>
<comment type="subcellular location">
    <subcellularLocation>
        <location evidence="1 6">Nucleus</location>
    </subcellularLocation>
</comment>
<feature type="DNA-binding region" description="Fork-head" evidence="6">
    <location>
        <begin position="339"/>
        <end position="427"/>
    </location>
</feature>
<dbReference type="Proteomes" id="UP000235371">
    <property type="component" value="Unassembled WGS sequence"/>
</dbReference>
<dbReference type="PRINTS" id="PR00053">
    <property type="entry name" value="FORKHEAD"/>
</dbReference>
<dbReference type="PANTHER" id="PTHR45881">
    <property type="entry name" value="CHECKPOINT SUPPRESSOR 1-LIKE, ISOFORM A-RELATED"/>
    <property type="match status" value="1"/>
</dbReference>
<dbReference type="CDD" id="cd22701">
    <property type="entry name" value="FHA_FKH1-like"/>
    <property type="match status" value="1"/>
</dbReference>
<gene>
    <name evidence="10" type="ORF">K444DRAFT_564036</name>
</gene>
<dbReference type="InterPro" id="IPR001766">
    <property type="entry name" value="Fork_head_dom"/>
</dbReference>